<dbReference type="InterPro" id="IPR002712">
    <property type="entry name" value="CcdB"/>
</dbReference>
<evidence type="ECO:0000313" key="10">
    <source>
        <dbReference type="Proteomes" id="UP000237274"/>
    </source>
</evidence>
<protein>
    <recommendedName>
        <fullName evidence="2">Toxin CcdB</fullName>
    </recommendedName>
    <alternativeName>
        <fullName evidence="8">Cytotoxic protein CcdB</fullName>
    </alternativeName>
    <alternativeName>
        <fullName evidence="7">Protein LetD</fullName>
    </alternativeName>
</protein>
<name>A0ABD6VK46_9GAMM</name>
<evidence type="ECO:0000256" key="7">
    <source>
        <dbReference type="ARBA" id="ARBA00029628"/>
    </source>
</evidence>
<evidence type="ECO:0000313" key="9">
    <source>
        <dbReference type="EMBL" id="POE23307.1"/>
    </source>
</evidence>
<evidence type="ECO:0000256" key="2">
    <source>
        <dbReference type="ARBA" id="ARBA00015075"/>
    </source>
</evidence>
<evidence type="ECO:0000256" key="8">
    <source>
        <dbReference type="ARBA" id="ARBA00033135"/>
    </source>
</evidence>
<dbReference type="Gene3D" id="2.30.30.110">
    <property type="match status" value="1"/>
</dbReference>
<dbReference type="EMBL" id="MTAO01000022">
    <property type="protein sequence ID" value="POE23307.1"/>
    <property type="molecule type" value="Genomic_DNA"/>
</dbReference>
<dbReference type="Proteomes" id="UP000237274">
    <property type="component" value="Unassembled WGS sequence"/>
</dbReference>
<organism evidence="9 10">
    <name type="scientific">Pectobacterium odoriferum</name>
    <dbReference type="NCBI Taxonomy" id="78398"/>
    <lineage>
        <taxon>Bacteria</taxon>
        <taxon>Pseudomonadati</taxon>
        <taxon>Pseudomonadota</taxon>
        <taxon>Gammaproteobacteria</taxon>
        <taxon>Enterobacterales</taxon>
        <taxon>Pectobacteriaceae</taxon>
        <taxon>Pectobacterium</taxon>
    </lineage>
</organism>
<dbReference type="SUPFAM" id="SSF50118">
    <property type="entry name" value="Cell growth inhibitor/plasmid maintenance toxic component"/>
    <property type="match status" value="1"/>
</dbReference>
<evidence type="ECO:0000256" key="3">
    <source>
        <dbReference type="ARBA" id="ARBA00022491"/>
    </source>
</evidence>
<keyword evidence="4" id="KW-1277">Toxin-antitoxin system</keyword>
<sequence length="55" mass="6031">MPGKRTVRLTDGKEYAVMTHELASIPVQALGAVFCDASQYRTQVKAAIDFLIDGF</sequence>
<gene>
    <name evidence="9" type="ORF">BV926_20585</name>
</gene>
<dbReference type="AlphaFoldDB" id="A0ABD6VK46"/>
<keyword evidence="6" id="KW-0804">Transcription</keyword>
<reference evidence="9 10" key="1">
    <citation type="submission" date="2017-01" db="EMBL/GenBank/DDBJ databases">
        <title>Comparative Genomics of 38 Pectobacterium strains comprising three species revealed the characteristics of Pectobacterium carotovorum.</title>
        <authorList>
            <person name="Xie H."/>
            <person name="Ma Y."/>
            <person name="Li X."/>
        </authorList>
    </citation>
    <scope>NUCLEOTIDE SEQUENCE [LARGE SCALE GENOMIC DNA]</scope>
    <source>
        <strain evidence="9 10">Q142</strain>
    </source>
</reference>
<evidence type="ECO:0000256" key="1">
    <source>
        <dbReference type="ARBA" id="ARBA00005230"/>
    </source>
</evidence>
<keyword evidence="3" id="KW-0678">Repressor</keyword>
<comment type="caution">
    <text evidence="9">The sequence shown here is derived from an EMBL/GenBank/DDBJ whole genome shotgun (WGS) entry which is preliminary data.</text>
</comment>
<proteinExistence type="inferred from homology"/>
<dbReference type="InterPro" id="IPR011067">
    <property type="entry name" value="Plasmid_toxin/cell-grow_inhib"/>
</dbReference>
<evidence type="ECO:0000256" key="5">
    <source>
        <dbReference type="ARBA" id="ARBA00023015"/>
    </source>
</evidence>
<keyword evidence="5" id="KW-0805">Transcription regulation</keyword>
<evidence type="ECO:0000256" key="4">
    <source>
        <dbReference type="ARBA" id="ARBA00022649"/>
    </source>
</evidence>
<evidence type="ECO:0000256" key="6">
    <source>
        <dbReference type="ARBA" id="ARBA00023163"/>
    </source>
</evidence>
<accession>A0ABD6VK46</accession>
<comment type="similarity">
    <text evidence="1">Belongs to the CcdB toxin family.</text>
</comment>
<dbReference type="Pfam" id="PF01845">
    <property type="entry name" value="CcdB"/>
    <property type="match status" value="1"/>
</dbReference>